<dbReference type="AlphaFoldDB" id="A0A7V5J0I1"/>
<keyword evidence="6" id="KW-0479">Metal-binding</keyword>
<dbReference type="Pfam" id="PF03167">
    <property type="entry name" value="UDG"/>
    <property type="match status" value="1"/>
</dbReference>
<dbReference type="SMART" id="SM00987">
    <property type="entry name" value="UreE_C"/>
    <property type="match status" value="1"/>
</dbReference>
<dbReference type="SMART" id="SM00986">
    <property type="entry name" value="UDG"/>
    <property type="match status" value="1"/>
</dbReference>
<evidence type="ECO:0000256" key="9">
    <source>
        <dbReference type="ARBA" id="ARBA00023004"/>
    </source>
</evidence>
<dbReference type="GO" id="GO:0046872">
    <property type="term" value="F:metal ion binding"/>
    <property type="evidence" value="ECO:0007669"/>
    <property type="project" value="UniProtKB-KW"/>
</dbReference>
<dbReference type="PANTHER" id="PTHR33693">
    <property type="entry name" value="TYPE-5 URACIL-DNA GLYCOSYLASE"/>
    <property type="match status" value="1"/>
</dbReference>
<dbReference type="GO" id="GO:0004844">
    <property type="term" value="F:uracil DNA N-glycosylase activity"/>
    <property type="evidence" value="ECO:0007669"/>
    <property type="project" value="UniProtKB-EC"/>
</dbReference>
<keyword evidence="10" id="KW-0411">Iron-sulfur</keyword>
<evidence type="ECO:0000256" key="4">
    <source>
        <dbReference type="ARBA" id="ARBA00019403"/>
    </source>
</evidence>
<reference evidence="13" key="1">
    <citation type="journal article" date="2020" name="mSystems">
        <title>Genome- and Community-Level Interaction Insights into Carbon Utilization and Element Cycling Functions of Hydrothermarchaeota in Hydrothermal Sediment.</title>
        <authorList>
            <person name="Zhou Z."/>
            <person name="Liu Y."/>
            <person name="Xu W."/>
            <person name="Pan J."/>
            <person name="Luo Z.H."/>
            <person name="Li M."/>
        </authorList>
    </citation>
    <scope>NUCLEOTIDE SEQUENCE [LARGE SCALE GENOMIC DNA]</scope>
    <source>
        <strain evidence="13">HyVt-517</strain>
    </source>
</reference>
<keyword evidence="8" id="KW-0378">Hydrolase</keyword>
<dbReference type="SUPFAM" id="SSF52141">
    <property type="entry name" value="Uracil-DNA glycosylase-like"/>
    <property type="match status" value="1"/>
</dbReference>
<comment type="catalytic activity">
    <reaction evidence="1">
        <text>Hydrolyzes single-stranded DNA or mismatched double-stranded DNA and polynucleotides, releasing free uracil.</text>
        <dbReference type="EC" id="3.2.2.27"/>
    </reaction>
</comment>
<dbReference type="CDD" id="cd10030">
    <property type="entry name" value="UDG-F4_TTUDGA_SPO1dp_like"/>
    <property type="match status" value="1"/>
</dbReference>
<dbReference type="Gene3D" id="3.40.470.10">
    <property type="entry name" value="Uracil-DNA glycosylase-like domain"/>
    <property type="match status" value="1"/>
</dbReference>
<keyword evidence="9" id="KW-0408">Iron</keyword>
<proteinExistence type="inferred from homology"/>
<dbReference type="PANTHER" id="PTHR33693:SF1">
    <property type="entry name" value="TYPE-4 URACIL-DNA GLYCOSYLASE"/>
    <property type="match status" value="1"/>
</dbReference>
<evidence type="ECO:0000259" key="12">
    <source>
        <dbReference type="SMART" id="SM00986"/>
    </source>
</evidence>
<evidence type="ECO:0000256" key="5">
    <source>
        <dbReference type="ARBA" id="ARBA00022485"/>
    </source>
</evidence>
<evidence type="ECO:0000256" key="11">
    <source>
        <dbReference type="ARBA" id="ARBA00023204"/>
    </source>
</evidence>
<dbReference type="InterPro" id="IPR036895">
    <property type="entry name" value="Uracil-DNA_glycosylase-like_sf"/>
</dbReference>
<dbReference type="GO" id="GO:0006281">
    <property type="term" value="P:DNA repair"/>
    <property type="evidence" value="ECO:0007669"/>
    <property type="project" value="UniProtKB-KW"/>
</dbReference>
<dbReference type="GO" id="GO:0051539">
    <property type="term" value="F:4 iron, 4 sulfur cluster binding"/>
    <property type="evidence" value="ECO:0007669"/>
    <property type="project" value="UniProtKB-KW"/>
</dbReference>
<dbReference type="InterPro" id="IPR051536">
    <property type="entry name" value="UDG_Type-4/5"/>
</dbReference>
<sequence length="153" mass="17659">GRPFVGRSGMMLEELLKKVGLSRRDVWIGNVIKCRPPENRDPMVDEIRACSPYLEKQLELINPKVIVTLGRFAMDFFLPKAKISEVHGKPYRVRSFVIYPLYHPAAALRNGNLKAVLTKDFLNLKKVLVMKKNEIPFFGEEKKEEEEDQPSLF</sequence>
<evidence type="ECO:0000256" key="2">
    <source>
        <dbReference type="ARBA" id="ARBA00006521"/>
    </source>
</evidence>
<dbReference type="EMBL" id="DRNS01000034">
    <property type="protein sequence ID" value="HHH14168.1"/>
    <property type="molecule type" value="Genomic_DNA"/>
</dbReference>
<keyword evidence="7" id="KW-0227">DNA damage</keyword>
<organism evidence="13">
    <name type="scientific">candidate division WWE3 bacterium</name>
    <dbReference type="NCBI Taxonomy" id="2053526"/>
    <lineage>
        <taxon>Bacteria</taxon>
        <taxon>Katanobacteria</taxon>
    </lineage>
</organism>
<dbReference type="NCBIfam" id="TIGR00758">
    <property type="entry name" value="UDG_fam4"/>
    <property type="match status" value="1"/>
</dbReference>
<evidence type="ECO:0000256" key="7">
    <source>
        <dbReference type="ARBA" id="ARBA00022763"/>
    </source>
</evidence>
<accession>A0A7V5J0I1</accession>
<dbReference type="InterPro" id="IPR005122">
    <property type="entry name" value="Uracil-DNA_glycosylase-like"/>
</dbReference>
<feature type="non-terminal residue" evidence="13">
    <location>
        <position position="1"/>
    </location>
</feature>
<keyword evidence="5" id="KW-0004">4Fe-4S</keyword>
<feature type="domain" description="Uracil-DNA glycosylase-like" evidence="12">
    <location>
        <begin position="1"/>
        <end position="122"/>
    </location>
</feature>
<dbReference type="Proteomes" id="UP000886106">
    <property type="component" value="Unassembled WGS sequence"/>
</dbReference>
<gene>
    <name evidence="13" type="ORF">ENJ78_00485</name>
</gene>
<keyword evidence="11" id="KW-0234">DNA repair</keyword>
<evidence type="ECO:0000256" key="8">
    <source>
        <dbReference type="ARBA" id="ARBA00022801"/>
    </source>
</evidence>
<name>A0A7V5J0I1_UNCKA</name>
<evidence type="ECO:0000256" key="1">
    <source>
        <dbReference type="ARBA" id="ARBA00001400"/>
    </source>
</evidence>
<dbReference type="InterPro" id="IPR005273">
    <property type="entry name" value="Ura-DNA_glyco_family4"/>
</dbReference>
<evidence type="ECO:0000256" key="10">
    <source>
        <dbReference type="ARBA" id="ARBA00023014"/>
    </source>
</evidence>
<comment type="caution">
    <text evidence="13">The sequence shown here is derived from an EMBL/GenBank/DDBJ whole genome shotgun (WGS) entry which is preliminary data.</text>
</comment>
<dbReference type="EC" id="3.2.2.27" evidence="3"/>
<protein>
    <recommendedName>
        <fullName evidence="4">Type-4 uracil-DNA glycosylase</fullName>
        <ecNumber evidence="3">3.2.2.27</ecNumber>
    </recommendedName>
</protein>
<evidence type="ECO:0000256" key="3">
    <source>
        <dbReference type="ARBA" id="ARBA00012030"/>
    </source>
</evidence>
<comment type="similarity">
    <text evidence="2">Belongs to the uracil-DNA glycosylase (UDG) superfamily. Type 4 (UDGa) family.</text>
</comment>
<evidence type="ECO:0000313" key="13">
    <source>
        <dbReference type="EMBL" id="HHH14168.1"/>
    </source>
</evidence>
<evidence type="ECO:0000256" key="6">
    <source>
        <dbReference type="ARBA" id="ARBA00022723"/>
    </source>
</evidence>